<dbReference type="STRING" id="41427.A0A182JIK6"/>
<organism evidence="2">
    <name type="scientific">Anopheles atroparvus</name>
    <name type="common">European mosquito</name>
    <dbReference type="NCBI Taxonomy" id="41427"/>
    <lineage>
        <taxon>Eukaryota</taxon>
        <taxon>Metazoa</taxon>
        <taxon>Ecdysozoa</taxon>
        <taxon>Arthropoda</taxon>
        <taxon>Hexapoda</taxon>
        <taxon>Insecta</taxon>
        <taxon>Pterygota</taxon>
        <taxon>Neoptera</taxon>
        <taxon>Endopterygota</taxon>
        <taxon>Diptera</taxon>
        <taxon>Nematocera</taxon>
        <taxon>Culicoidea</taxon>
        <taxon>Culicidae</taxon>
        <taxon>Anophelinae</taxon>
        <taxon>Anopheles</taxon>
    </lineage>
</organism>
<sequence length="266" mass="31110">RSLAPCYLSLCFFNFLQFKLNWFKAAEYCRTQDMFLVSINDEQELNDAIDYVQSSGYFGKNSDLQLWTSGNDLGESGQFYWSTTGARITFDRFADNEPSNTKYQDGSTEDCVVLERSKGRNLTFDDRPCRREYHFLCENQANWFGAFQHCRTLDKHLVSIRNDEERRAVINFLDSTGYTKANKEFKLWISGNDLAEEGMFYWASTGERLTYQNWRSGEPNDYAHDRCTGEDCVILEYIDGAGRNYDYTFDDRPCIRQFPFICESIP</sequence>
<dbReference type="InterPro" id="IPR016187">
    <property type="entry name" value="CTDL_fold"/>
</dbReference>
<dbReference type="EnsemblMetazoa" id="AATE018745-RA">
    <property type="protein sequence ID" value="AATE018745-PA.1"/>
    <property type="gene ID" value="AATE018745"/>
</dbReference>
<dbReference type="Gene3D" id="3.10.100.10">
    <property type="entry name" value="Mannose-Binding Protein A, subunit A"/>
    <property type="match status" value="2"/>
</dbReference>
<dbReference type="InterPro" id="IPR050111">
    <property type="entry name" value="C-type_lectin/snaclec_domain"/>
</dbReference>
<reference evidence="2" key="1">
    <citation type="submission" date="2022-08" db="UniProtKB">
        <authorList>
            <consortium name="EnsemblMetazoa"/>
        </authorList>
    </citation>
    <scope>IDENTIFICATION</scope>
    <source>
        <strain evidence="2">EBRO</strain>
    </source>
</reference>
<dbReference type="InterPro" id="IPR016186">
    <property type="entry name" value="C-type_lectin-like/link_sf"/>
</dbReference>
<dbReference type="VEuPathDB" id="VectorBase:AATE018745"/>
<dbReference type="Pfam" id="PF00059">
    <property type="entry name" value="Lectin_C"/>
    <property type="match status" value="2"/>
</dbReference>
<dbReference type="CDD" id="cd00037">
    <property type="entry name" value="CLECT"/>
    <property type="match status" value="2"/>
</dbReference>
<dbReference type="PANTHER" id="PTHR22803">
    <property type="entry name" value="MANNOSE, PHOSPHOLIPASE, LECTIN RECEPTOR RELATED"/>
    <property type="match status" value="1"/>
</dbReference>
<dbReference type="SMART" id="SM00034">
    <property type="entry name" value="CLECT"/>
    <property type="match status" value="2"/>
</dbReference>
<dbReference type="InterPro" id="IPR001304">
    <property type="entry name" value="C-type_lectin-like"/>
</dbReference>
<dbReference type="AlphaFoldDB" id="A0A182JIK6"/>
<name>A0A182JIK6_ANOAO</name>
<proteinExistence type="predicted"/>
<protein>
    <recommendedName>
        <fullName evidence="1">C-type lectin domain-containing protein</fullName>
    </recommendedName>
</protein>
<evidence type="ECO:0000313" key="2">
    <source>
        <dbReference type="EnsemblMetazoa" id="AATE018745-PA.1"/>
    </source>
</evidence>
<dbReference type="SUPFAM" id="SSF56436">
    <property type="entry name" value="C-type lectin-like"/>
    <property type="match status" value="2"/>
</dbReference>
<dbReference type="PROSITE" id="PS50041">
    <property type="entry name" value="C_TYPE_LECTIN_2"/>
    <property type="match status" value="2"/>
</dbReference>
<evidence type="ECO:0000259" key="1">
    <source>
        <dbReference type="PROSITE" id="PS50041"/>
    </source>
</evidence>
<accession>A0A182JIK6</accession>
<feature type="domain" description="C-type lectin" evidence="1">
    <location>
        <begin position="133"/>
        <end position="263"/>
    </location>
</feature>
<feature type="domain" description="C-type lectin" evidence="1">
    <location>
        <begin position="7"/>
        <end position="138"/>
    </location>
</feature>